<accession>A0ABP1FZS7</accession>
<gene>
    <name evidence="1" type="primary">g5553</name>
    <name evidence="1" type="ORF">VP750_LOCUS4751</name>
</gene>
<reference evidence="1 2" key="1">
    <citation type="submission" date="2024-06" db="EMBL/GenBank/DDBJ databases">
        <authorList>
            <person name="Kraege A."/>
            <person name="Thomma B."/>
        </authorList>
    </citation>
    <scope>NUCLEOTIDE SEQUENCE [LARGE SCALE GENOMIC DNA]</scope>
</reference>
<organism evidence="1 2">
    <name type="scientific">Coccomyxa viridis</name>
    <dbReference type="NCBI Taxonomy" id="1274662"/>
    <lineage>
        <taxon>Eukaryota</taxon>
        <taxon>Viridiplantae</taxon>
        <taxon>Chlorophyta</taxon>
        <taxon>core chlorophytes</taxon>
        <taxon>Trebouxiophyceae</taxon>
        <taxon>Trebouxiophyceae incertae sedis</taxon>
        <taxon>Coccomyxaceae</taxon>
        <taxon>Coccomyxa</taxon>
    </lineage>
</organism>
<dbReference type="Proteomes" id="UP001497392">
    <property type="component" value="Unassembled WGS sequence"/>
</dbReference>
<dbReference type="EMBL" id="CAXHTA020000008">
    <property type="protein sequence ID" value="CAL5223092.1"/>
    <property type="molecule type" value="Genomic_DNA"/>
</dbReference>
<protein>
    <submittedName>
        <fullName evidence="1">G5553 protein</fullName>
    </submittedName>
</protein>
<sequence length="215" mass="23902">MLQAAGHRWQLLTLQHVEQEAFSQVLESLTLLAKQCKAVHVQPLGVSMRSVERVTHKRAADSIATRGCMYDRQKRIGQLSTSLARFKGQMESVSAATDLVQALKELGVDHCVVFLIIAFLQVLHMVQIEQRSPKMFRTSDLDYMLPGAIDALAEDPDTDISQAVVLRKLEPSITAALKAYHTRTTQCGRSFEHVVLLEAAAQGWYLPAMTLFSPA</sequence>
<proteinExistence type="predicted"/>
<keyword evidence="2" id="KW-1185">Reference proteome</keyword>
<evidence type="ECO:0000313" key="2">
    <source>
        <dbReference type="Proteomes" id="UP001497392"/>
    </source>
</evidence>
<evidence type="ECO:0000313" key="1">
    <source>
        <dbReference type="EMBL" id="CAL5223092.1"/>
    </source>
</evidence>
<name>A0ABP1FZS7_9CHLO</name>
<comment type="caution">
    <text evidence="1">The sequence shown here is derived from an EMBL/GenBank/DDBJ whole genome shotgun (WGS) entry which is preliminary data.</text>
</comment>